<accession>A0AAC9JU82</accession>
<feature type="coiled-coil region" evidence="1">
    <location>
        <begin position="173"/>
        <end position="200"/>
    </location>
</feature>
<evidence type="ECO:0000256" key="1">
    <source>
        <dbReference type="SAM" id="Coils"/>
    </source>
</evidence>
<dbReference type="KEGG" id="cdq:BOQ54_08695"/>
<dbReference type="Proteomes" id="UP000182703">
    <property type="component" value="Chromosome"/>
</dbReference>
<sequence>MSLPRPCCLALLVVFLATPGWLPPGEAVFGAGVAQAQGTLETLFNRLRRNSLPEGIARANGRIEAEQVDVSAKYAGRLAEVLVEEGDMVDAGTVIARMDDSEYRAQLRGAEAQVLRAVKAKAEAEALIAQRESDRLLAKAELDRAEELFTKGHFSQERLDQRRSQMKAADAALNAAQASRDQAAAAIEAAKADVARLETVVADMVLKAPRRGRVQYKLARGGEVVAAGARIVTLLDLADVYMTIFLPARDAGRVVLGDEARIILDPIPHYVVPARVSFVAADAQFTPKAVETADEREKLMFRVKIRIDPNLLRQYEPQVKTGVRGIGFVRTVKDAGWPTDLAIRLPD</sequence>
<dbReference type="Gene3D" id="2.40.50.100">
    <property type="match status" value="1"/>
</dbReference>
<evidence type="ECO:0000313" key="4">
    <source>
        <dbReference type="EMBL" id="APF37397.1"/>
    </source>
</evidence>
<dbReference type="PANTHER" id="PTHR30438">
    <property type="entry name" value="36 KDA ANTIGEN-RELATED"/>
    <property type="match status" value="1"/>
</dbReference>
<feature type="domain" description="Multidrug resistance protein MdtA-like barrel-sandwich hybrid" evidence="3">
    <location>
        <begin position="66"/>
        <end position="230"/>
    </location>
</feature>
<protein>
    <submittedName>
        <fullName evidence="4">Efflux transporter periplasmic adaptor subunit</fullName>
    </submittedName>
</protein>
<reference evidence="4 5" key="1">
    <citation type="submission" date="2016-11" db="EMBL/GenBank/DDBJ databases">
        <title>Complete genome sequence of the aerobically denitrifying bacterium Chelatococcus daeguensis TAD1.</title>
        <authorList>
            <person name="Yang Y."/>
            <person name="Huang S."/>
            <person name="Lin E."/>
        </authorList>
    </citation>
    <scope>NUCLEOTIDE SEQUENCE [LARGE SCALE GENOMIC DNA]</scope>
    <source>
        <strain evidence="4 5">TAD1</strain>
    </source>
</reference>
<dbReference type="InterPro" id="IPR058625">
    <property type="entry name" value="MdtA-like_BSH"/>
</dbReference>
<name>A0AAC9JU82_9HYPH</name>
<dbReference type="AlphaFoldDB" id="A0AAC9JU82"/>
<feature type="chain" id="PRO_5041938483" evidence="2">
    <location>
        <begin position="23"/>
        <end position="347"/>
    </location>
</feature>
<keyword evidence="5" id="KW-1185">Reference proteome</keyword>
<keyword evidence="2" id="KW-0732">Signal</keyword>
<organism evidence="4 5">
    <name type="scientific">Chelatococcus daeguensis</name>
    <dbReference type="NCBI Taxonomy" id="444444"/>
    <lineage>
        <taxon>Bacteria</taxon>
        <taxon>Pseudomonadati</taxon>
        <taxon>Pseudomonadota</taxon>
        <taxon>Alphaproteobacteria</taxon>
        <taxon>Hyphomicrobiales</taxon>
        <taxon>Chelatococcaceae</taxon>
        <taxon>Chelatococcus</taxon>
    </lineage>
</organism>
<feature type="signal peptide" evidence="2">
    <location>
        <begin position="1"/>
        <end position="22"/>
    </location>
</feature>
<dbReference type="SUPFAM" id="SSF111369">
    <property type="entry name" value="HlyD-like secretion proteins"/>
    <property type="match status" value="1"/>
</dbReference>
<dbReference type="Gene3D" id="2.40.30.170">
    <property type="match status" value="1"/>
</dbReference>
<evidence type="ECO:0000313" key="5">
    <source>
        <dbReference type="Proteomes" id="UP000182703"/>
    </source>
</evidence>
<dbReference type="RefSeq" id="WP_063186193.1">
    <property type="nucleotide sequence ID" value="NZ_CP018095.1"/>
</dbReference>
<dbReference type="PANTHER" id="PTHR30438:SF2">
    <property type="entry name" value="MEMBRANE PROTEIN"/>
    <property type="match status" value="1"/>
</dbReference>
<dbReference type="EMBL" id="CP018095">
    <property type="protein sequence ID" value="APF37397.1"/>
    <property type="molecule type" value="Genomic_DNA"/>
</dbReference>
<proteinExistence type="predicted"/>
<gene>
    <name evidence="4" type="ORF">BOQ54_08695</name>
</gene>
<evidence type="ECO:0000256" key="2">
    <source>
        <dbReference type="SAM" id="SignalP"/>
    </source>
</evidence>
<dbReference type="Pfam" id="PF25917">
    <property type="entry name" value="BSH_RND"/>
    <property type="match status" value="1"/>
</dbReference>
<keyword evidence="1" id="KW-0175">Coiled coil</keyword>
<dbReference type="Gene3D" id="1.10.287.470">
    <property type="entry name" value="Helix hairpin bin"/>
    <property type="match status" value="1"/>
</dbReference>
<dbReference type="GO" id="GO:0005886">
    <property type="term" value="C:plasma membrane"/>
    <property type="evidence" value="ECO:0007669"/>
    <property type="project" value="TreeGrafter"/>
</dbReference>
<evidence type="ECO:0000259" key="3">
    <source>
        <dbReference type="Pfam" id="PF25917"/>
    </source>
</evidence>